<gene>
    <name evidence="2" type="ORF">HETIRDRAFT_320426</name>
</gene>
<accession>W4K3J7</accession>
<evidence type="ECO:0000259" key="1">
    <source>
        <dbReference type="Pfam" id="PF13521"/>
    </source>
</evidence>
<name>W4K3J7_HETIT</name>
<dbReference type="InterPro" id="IPR027417">
    <property type="entry name" value="P-loop_NTPase"/>
</dbReference>
<organism evidence="2 3">
    <name type="scientific">Heterobasidion irregulare (strain TC 32-1)</name>
    <dbReference type="NCBI Taxonomy" id="747525"/>
    <lineage>
        <taxon>Eukaryota</taxon>
        <taxon>Fungi</taxon>
        <taxon>Dikarya</taxon>
        <taxon>Basidiomycota</taxon>
        <taxon>Agaricomycotina</taxon>
        <taxon>Agaricomycetes</taxon>
        <taxon>Russulales</taxon>
        <taxon>Bondarzewiaceae</taxon>
        <taxon>Heterobasidion</taxon>
        <taxon>Heterobasidion annosum species complex</taxon>
    </lineage>
</organism>
<dbReference type="AlphaFoldDB" id="W4K3J7"/>
<protein>
    <recommendedName>
        <fullName evidence="1">NadR/Ttd14 AAA domain-containing protein</fullName>
    </recommendedName>
</protein>
<dbReference type="Pfam" id="PF13521">
    <property type="entry name" value="AAA_28"/>
    <property type="match status" value="1"/>
</dbReference>
<sequence>MSSTDSQNVAAVYIIGPSSTGKTTLCNALAARLGLSEAVHITEVARTVMRKRGFTRDDVGRLEMQRAIMDAQIEQDMRARRAANDPGGRGIVLSDRSAVDAVVYAALDGADSDSRTLISSPNFQAVLPLYRRSLFVLLHPISEWMVDDGVRSLEDGQKCSRIFRNLLAELGIQYLELGESCRWIEERVTVVRRYVAY</sequence>
<feature type="domain" description="NadR/Ttd14 AAA" evidence="1">
    <location>
        <begin position="12"/>
        <end position="178"/>
    </location>
</feature>
<evidence type="ECO:0000313" key="2">
    <source>
        <dbReference type="EMBL" id="ETW80382.1"/>
    </source>
</evidence>
<proteinExistence type="predicted"/>
<dbReference type="KEGG" id="hir:HETIRDRAFT_320426"/>
<dbReference type="Proteomes" id="UP000030671">
    <property type="component" value="Unassembled WGS sequence"/>
</dbReference>
<dbReference type="eggNOG" id="ENOG502SPN2">
    <property type="taxonomic scope" value="Eukaryota"/>
</dbReference>
<dbReference type="EMBL" id="KI925459">
    <property type="protein sequence ID" value="ETW80382.1"/>
    <property type="molecule type" value="Genomic_DNA"/>
</dbReference>
<keyword evidence="3" id="KW-1185">Reference proteome</keyword>
<reference evidence="2 3" key="1">
    <citation type="journal article" date="2012" name="New Phytol.">
        <title>Insight into trade-off between wood decay and parasitism from the genome of a fungal forest pathogen.</title>
        <authorList>
            <person name="Olson A."/>
            <person name="Aerts A."/>
            <person name="Asiegbu F."/>
            <person name="Belbahri L."/>
            <person name="Bouzid O."/>
            <person name="Broberg A."/>
            <person name="Canback B."/>
            <person name="Coutinho P.M."/>
            <person name="Cullen D."/>
            <person name="Dalman K."/>
            <person name="Deflorio G."/>
            <person name="van Diepen L.T."/>
            <person name="Dunand C."/>
            <person name="Duplessis S."/>
            <person name="Durling M."/>
            <person name="Gonthier P."/>
            <person name="Grimwood J."/>
            <person name="Fossdal C.G."/>
            <person name="Hansson D."/>
            <person name="Henrissat B."/>
            <person name="Hietala A."/>
            <person name="Himmelstrand K."/>
            <person name="Hoffmeister D."/>
            <person name="Hogberg N."/>
            <person name="James T.Y."/>
            <person name="Karlsson M."/>
            <person name="Kohler A."/>
            <person name="Kues U."/>
            <person name="Lee Y.H."/>
            <person name="Lin Y.C."/>
            <person name="Lind M."/>
            <person name="Lindquist E."/>
            <person name="Lombard V."/>
            <person name="Lucas S."/>
            <person name="Lunden K."/>
            <person name="Morin E."/>
            <person name="Murat C."/>
            <person name="Park J."/>
            <person name="Raffaello T."/>
            <person name="Rouze P."/>
            <person name="Salamov A."/>
            <person name="Schmutz J."/>
            <person name="Solheim H."/>
            <person name="Stahlberg J."/>
            <person name="Velez H."/>
            <person name="de Vries R.P."/>
            <person name="Wiebenga A."/>
            <person name="Woodward S."/>
            <person name="Yakovlev I."/>
            <person name="Garbelotto M."/>
            <person name="Martin F."/>
            <person name="Grigoriev I.V."/>
            <person name="Stenlid J."/>
        </authorList>
    </citation>
    <scope>NUCLEOTIDE SEQUENCE [LARGE SCALE GENOMIC DNA]</scope>
    <source>
        <strain evidence="2 3">TC 32-1</strain>
    </source>
</reference>
<dbReference type="CDD" id="cd02019">
    <property type="entry name" value="NK"/>
    <property type="match status" value="1"/>
</dbReference>
<dbReference type="HOGENOM" id="CLU_087993_0_0_1"/>
<dbReference type="OrthoDB" id="6118920at2759"/>
<dbReference type="InterPro" id="IPR038727">
    <property type="entry name" value="NadR/Ttd14_AAA_dom"/>
</dbReference>
<dbReference type="Gene3D" id="3.40.50.300">
    <property type="entry name" value="P-loop containing nucleotide triphosphate hydrolases"/>
    <property type="match status" value="1"/>
</dbReference>
<dbReference type="InParanoid" id="W4K3J7"/>
<dbReference type="SUPFAM" id="SSF52540">
    <property type="entry name" value="P-loop containing nucleoside triphosphate hydrolases"/>
    <property type="match status" value="1"/>
</dbReference>
<dbReference type="RefSeq" id="XP_009547141.1">
    <property type="nucleotide sequence ID" value="XM_009548846.1"/>
</dbReference>
<dbReference type="GeneID" id="20670663"/>
<evidence type="ECO:0000313" key="3">
    <source>
        <dbReference type="Proteomes" id="UP000030671"/>
    </source>
</evidence>